<reference evidence="11" key="1">
    <citation type="submission" date="2025-08" db="UniProtKB">
        <authorList>
            <consortium name="Ensembl"/>
        </authorList>
    </citation>
    <scope>IDENTIFICATION</scope>
</reference>
<comment type="subcellular location">
    <subcellularLocation>
        <location evidence="1">Cytoplasm</location>
    </subcellularLocation>
</comment>
<dbReference type="GO" id="GO:0005737">
    <property type="term" value="C:cytoplasm"/>
    <property type="evidence" value="ECO:0007669"/>
    <property type="project" value="UniProtKB-SubCell"/>
</dbReference>
<protein>
    <submittedName>
        <fullName evidence="11">Striatin, calmodulin binding protein</fullName>
    </submittedName>
</protein>
<feature type="domain" description="Striatin N-terminal" evidence="10">
    <location>
        <begin position="54"/>
        <end position="183"/>
    </location>
</feature>
<dbReference type="GO" id="GO:0005516">
    <property type="term" value="F:calmodulin binding"/>
    <property type="evidence" value="ECO:0007669"/>
    <property type="project" value="UniProtKB-KW"/>
</dbReference>
<dbReference type="FunFam" id="1.20.5.300:FF:000001">
    <property type="entry name" value="striatin isoform X1"/>
    <property type="match status" value="1"/>
</dbReference>
<dbReference type="GO" id="GO:0030425">
    <property type="term" value="C:dendrite"/>
    <property type="evidence" value="ECO:0007669"/>
    <property type="project" value="TreeGrafter"/>
</dbReference>
<proteinExistence type="inferred from homology"/>
<dbReference type="InterPro" id="IPR013258">
    <property type="entry name" value="Striatin_N"/>
</dbReference>
<reference evidence="11" key="2">
    <citation type="submission" date="2025-09" db="UniProtKB">
        <authorList>
            <consortium name="Ensembl"/>
        </authorList>
    </citation>
    <scope>IDENTIFICATION</scope>
</reference>
<evidence type="ECO:0000256" key="3">
    <source>
        <dbReference type="ARBA" id="ARBA00022490"/>
    </source>
</evidence>
<organism evidence="11 12">
    <name type="scientific">Acanthochromis polyacanthus</name>
    <name type="common">spiny chromis</name>
    <dbReference type="NCBI Taxonomy" id="80966"/>
    <lineage>
        <taxon>Eukaryota</taxon>
        <taxon>Metazoa</taxon>
        <taxon>Chordata</taxon>
        <taxon>Craniata</taxon>
        <taxon>Vertebrata</taxon>
        <taxon>Euteleostomi</taxon>
        <taxon>Actinopterygii</taxon>
        <taxon>Neopterygii</taxon>
        <taxon>Teleostei</taxon>
        <taxon>Neoteleostei</taxon>
        <taxon>Acanthomorphata</taxon>
        <taxon>Ovalentaria</taxon>
        <taxon>Pomacentridae</taxon>
        <taxon>Acanthochromis</taxon>
    </lineage>
</organism>
<sequence>DDDLRGGQELRGGKGRPAAPPPTPTLTGTLLGNLDRIPPGDVGGGEAARAQYSIPGILHFLQHEWARFEVERTQWEVERAELQAQIAFLQGERRGQENLKKDLVRRIKMLEYALKQERAKYHKLKYGTELNQGDVNPPNYDSDDGADSELPSPPSSSHQLSWKQGRQLLRQYLQEVGYTDTILDVKSQRVRVLLGLTGDSGDKPLDGRTEPMVNGTEPKPDMSDSATVLEAFKFIESAAAEFSDEDEDSEGRDKTILDLAAVRELVFN</sequence>
<keyword evidence="7 8" id="KW-0175">Coiled coil</keyword>
<keyword evidence="6" id="KW-0112">Calmodulin-binding</keyword>
<dbReference type="GeneTree" id="ENSGT00950000183095"/>
<accession>A0A3Q1G3E5</accession>
<evidence type="ECO:0000256" key="4">
    <source>
        <dbReference type="ARBA" id="ARBA00022553"/>
    </source>
</evidence>
<feature type="region of interest" description="Disordered" evidence="9">
    <location>
        <begin position="128"/>
        <end position="161"/>
    </location>
</feature>
<evidence type="ECO:0000313" key="12">
    <source>
        <dbReference type="Proteomes" id="UP000257200"/>
    </source>
</evidence>
<dbReference type="Ensembl" id="ENSAPOT00000007008.1">
    <property type="protein sequence ID" value="ENSAPOP00000025131.1"/>
    <property type="gene ID" value="ENSAPOG00000008068.1"/>
</dbReference>
<dbReference type="InterPro" id="IPR051488">
    <property type="entry name" value="WD_repeat_striatin"/>
</dbReference>
<keyword evidence="5" id="KW-0677">Repeat</keyword>
<evidence type="ECO:0000313" key="11">
    <source>
        <dbReference type="Ensembl" id="ENSAPOP00000025131.1"/>
    </source>
</evidence>
<keyword evidence="3" id="KW-0963">Cytoplasm</keyword>
<evidence type="ECO:0000256" key="9">
    <source>
        <dbReference type="SAM" id="MobiDB-lite"/>
    </source>
</evidence>
<feature type="region of interest" description="Disordered" evidence="9">
    <location>
        <begin position="1"/>
        <end position="33"/>
    </location>
</feature>
<evidence type="ECO:0000259" key="10">
    <source>
        <dbReference type="Pfam" id="PF08232"/>
    </source>
</evidence>
<name>A0A3Q1G3E5_9TELE</name>
<dbReference type="GO" id="GO:0070016">
    <property type="term" value="F:armadillo repeat domain binding"/>
    <property type="evidence" value="ECO:0007669"/>
    <property type="project" value="TreeGrafter"/>
</dbReference>
<feature type="coiled-coil region" evidence="8">
    <location>
        <begin position="72"/>
        <end position="120"/>
    </location>
</feature>
<evidence type="ECO:0000256" key="2">
    <source>
        <dbReference type="ARBA" id="ARBA00009616"/>
    </source>
</evidence>
<feature type="region of interest" description="Disordered" evidence="9">
    <location>
        <begin position="199"/>
        <end position="224"/>
    </location>
</feature>
<evidence type="ECO:0000256" key="6">
    <source>
        <dbReference type="ARBA" id="ARBA00022860"/>
    </source>
</evidence>
<keyword evidence="12" id="KW-1185">Reference proteome</keyword>
<comment type="similarity">
    <text evidence="2">Belongs to the WD repeat striatin family.</text>
</comment>
<feature type="compositionally biased region" description="Basic and acidic residues" evidence="9">
    <location>
        <begin position="1"/>
        <end position="12"/>
    </location>
</feature>
<dbReference type="GO" id="GO:0051721">
    <property type="term" value="F:protein phosphatase 2A binding"/>
    <property type="evidence" value="ECO:0007669"/>
    <property type="project" value="TreeGrafter"/>
</dbReference>
<keyword evidence="4" id="KW-0597">Phosphoprotein</keyword>
<dbReference type="Proteomes" id="UP000257200">
    <property type="component" value="Unplaced"/>
</dbReference>
<evidence type="ECO:0000256" key="7">
    <source>
        <dbReference type="ARBA" id="ARBA00023054"/>
    </source>
</evidence>
<evidence type="ECO:0000256" key="1">
    <source>
        <dbReference type="ARBA" id="ARBA00004496"/>
    </source>
</evidence>
<evidence type="ECO:0000256" key="8">
    <source>
        <dbReference type="SAM" id="Coils"/>
    </source>
</evidence>
<dbReference type="AlphaFoldDB" id="A0A3Q1G3E5"/>
<dbReference type="PANTHER" id="PTHR15653:SF2">
    <property type="entry name" value="STRIATIN"/>
    <property type="match status" value="1"/>
</dbReference>
<dbReference type="GO" id="GO:0044877">
    <property type="term" value="F:protein-containing complex binding"/>
    <property type="evidence" value="ECO:0007669"/>
    <property type="project" value="TreeGrafter"/>
</dbReference>
<evidence type="ECO:0000256" key="5">
    <source>
        <dbReference type="ARBA" id="ARBA00022737"/>
    </source>
</evidence>
<dbReference type="PANTHER" id="PTHR15653">
    <property type="entry name" value="STRIATIN"/>
    <property type="match status" value="1"/>
</dbReference>
<dbReference type="Pfam" id="PF08232">
    <property type="entry name" value="Striatin"/>
    <property type="match status" value="1"/>
</dbReference>
<feature type="compositionally biased region" description="Basic and acidic residues" evidence="9">
    <location>
        <begin position="200"/>
        <end position="209"/>
    </location>
</feature>
<dbReference type="Gene3D" id="1.20.5.300">
    <property type="match status" value="1"/>
</dbReference>